<keyword evidence="4" id="KW-0130">Cell adhesion</keyword>
<proteinExistence type="inferred from homology"/>
<dbReference type="Ensembl" id="ENSHCOT00000013614.1">
    <property type="protein sequence ID" value="ENSHCOP00000000538.1"/>
    <property type="gene ID" value="ENSHCOG00000001365.1"/>
</dbReference>
<dbReference type="GO" id="GO:0005634">
    <property type="term" value="C:nucleus"/>
    <property type="evidence" value="ECO:0007669"/>
    <property type="project" value="TreeGrafter"/>
</dbReference>
<evidence type="ECO:0000313" key="8">
    <source>
        <dbReference type="Ensembl" id="ENSHCOP00000000538.1"/>
    </source>
</evidence>
<evidence type="ECO:0000313" key="9">
    <source>
        <dbReference type="Proteomes" id="UP000264820"/>
    </source>
</evidence>
<dbReference type="KEGG" id="hcq:109507904"/>
<dbReference type="GO" id="GO:0098609">
    <property type="term" value="P:cell-cell adhesion"/>
    <property type="evidence" value="ECO:0007669"/>
    <property type="project" value="InterPro"/>
</dbReference>
<dbReference type="Gene3D" id="1.25.10.10">
    <property type="entry name" value="Leucine-rich Repeat Variant"/>
    <property type="match status" value="1"/>
</dbReference>
<dbReference type="GO" id="GO:0005886">
    <property type="term" value="C:plasma membrane"/>
    <property type="evidence" value="ECO:0007669"/>
    <property type="project" value="TreeGrafter"/>
</dbReference>
<dbReference type="RefSeq" id="XP_019713204.1">
    <property type="nucleotide sequence ID" value="XM_019857645.1"/>
</dbReference>
<evidence type="ECO:0000256" key="3">
    <source>
        <dbReference type="ARBA" id="ARBA00022737"/>
    </source>
</evidence>
<keyword evidence="5" id="KW-0965">Cell junction</keyword>
<name>A0A3Q2X9J2_HIPCM</name>
<dbReference type="GO" id="GO:0005737">
    <property type="term" value="C:cytoplasm"/>
    <property type="evidence" value="ECO:0007669"/>
    <property type="project" value="TreeGrafter"/>
</dbReference>
<dbReference type="GeneTree" id="ENSGT00940000156735"/>
<dbReference type="SMART" id="SM00185">
    <property type="entry name" value="ARM"/>
    <property type="match status" value="6"/>
</dbReference>
<feature type="compositionally biased region" description="Low complexity" evidence="7">
    <location>
        <begin position="54"/>
        <end position="66"/>
    </location>
</feature>
<dbReference type="InterPro" id="IPR028435">
    <property type="entry name" value="Plakophilin/d_Catenin"/>
</dbReference>
<evidence type="ECO:0000256" key="5">
    <source>
        <dbReference type="ARBA" id="ARBA00022949"/>
    </source>
</evidence>
<organism evidence="8 9">
    <name type="scientific">Hippocampus comes</name>
    <name type="common">Tiger tail seahorse</name>
    <dbReference type="NCBI Taxonomy" id="109280"/>
    <lineage>
        <taxon>Eukaryota</taxon>
        <taxon>Metazoa</taxon>
        <taxon>Chordata</taxon>
        <taxon>Craniata</taxon>
        <taxon>Vertebrata</taxon>
        <taxon>Euteleostomi</taxon>
        <taxon>Actinopterygii</taxon>
        <taxon>Neopterygii</taxon>
        <taxon>Teleostei</taxon>
        <taxon>Neoteleostei</taxon>
        <taxon>Acanthomorphata</taxon>
        <taxon>Syngnathiaria</taxon>
        <taxon>Syngnathiformes</taxon>
        <taxon>Syngnathoidei</taxon>
        <taxon>Syngnathidae</taxon>
        <taxon>Hippocampus</taxon>
    </lineage>
</organism>
<reference evidence="8" key="1">
    <citation type="submission" date="2025-08" db="UniProtKB">
        <authorList>
            <consortium name="Ensembl"/>
        </authorList>
    </citation>
    <scope>IDENTIFICATION</scope>
</reference>
<keyword evidence="3" id="KW-0677">Repeat</keyword>
<evidence type="ECO:0000256" key="7">
    <source>
        <dbReference type="SAM" id="MobiDB-lite"/>
    </source>
</evidence>
<dbReference type="STRING" id="109280.ENSHCOP00000000538"/>
<dbReference type="Proteomes" id="UP000264820">
    <property type="component" value="Unplaced"/>
</dbReference>
<dbReference type="GeneID" id="109507904"/>
<dbReference type="CTD" id="797838"/>
<dbReference type="PANTHER" id="PTHR10372:SF3">
    <property type="entry name" value="PLAKOPHILIN-1"/>
    <property type="match status" value="1"/>
</dbReference>
<evidence type="ECO:0000256" key="6">
    <source>
        <dbReference type="PROSITE-ProRule" id="PRU00259"/>
    </source>
</evidence>
<dbReference type="PANTHER" id="PTHR10372">
    <property type="entry name" value="PLAKOPHILLIN-RELATED"/>
    <property type="match status" value="1"/>
</dbReference>
<dbReference type="OMA" id="SEPDLAW"/>
<keyword evidence="9" id="KW-1185">Reference proteome</keyword>
<dbReference type="Pfam" id="PF00514">
    <property type="entry name" value="Arm"/>
    <property type="match status" value="2"/>
</dbReference>
<dbReference type="GO" id="GO:0005912">
    <property type="term" value="C:adherens junction"/>
    <property type="evidence" value="ECO:0007669"/>
    <property type="project" value="TreeGrafter"/>
</dbReference>
<protein>
    <submittedName>
        <fullName evidence="8">Plakophilin 1b</fullName>
    </submittedName>
</protein>
<evidence type="ECO:0000256" key="2">
    <source>
        <dbReference type="ARBA" id="ARBA00005462"/>
    </source>
</evidence>
<feature type="region of interest" description="Disordered" evidence="7">
    <location>
        <begin position="27"/>
        <end position="68"/>
    </location>
</feature>
<dbReference type="InterPro" id="IPR011989">
    <property type="entry name" value="ARM-like"/>
</dbReference>
<dbReference type="OrthoDB" id="3245100at2759"/>
<dbReference type="PROSITE" id="PS50176">
    <property type="entry name" value="ARM_REPEAT"/>
    <property type="match status" value="1"/>
</dbReference>
<feature type="repeat" description="ARM" evidence="6">
    <location>
        <begin position="262"/>
        <end position="304"/>
    </location>
</feature>
<accession>A0A3Q2X9J2</accession>
<comment type="similarity">
    <text evidence="2">Belongs to the beta-catenin family.</text>
</comment>
<dbReference type="SUPFAM" id="SSF48371">
    <property type="entry name" value="ARM repeat"/>
    <property type="match status" value="1"/>
</dbReference>
<feature type="region of interest" description="Disordered" evidence="7">
    <location>
        <begin position="195"/>
        <end position="215"/>
    </location>
</feature>
<dbReference type="AlphaFoldDB" id="A0A3Q2X9J2"/>
<reference evidence="8" key="2">
    <citation type="submission" date="2025-09" db="UniProtKB">
        <authorList>
            <consortium name="Ensembl"/>
        </authorList>
    </citation>
    <scope>IDENTIFICATION</scope>
</reference>
<dbReference type="InterPro" id="IPR016024">
    <property type="entry name" value="ARM-type_fold"/>
</dbReference>
<dbReference type="InterPro" id="IPR000225">
    <property type="entry name" value="Armadillo"/>
</dbReference>
<comment type="subcellular location">
    <subcellularLocation>
        <location evidence="1">Cell junction</location>
    </subcellularLocation>
</comment>
<sequence length="704" mass="77379">MAGLQPLKSALSISPVDDTSLALPSAHQQYRSGEQRVLEQVQSVQRTRSRHSSSSRTGSTSLSPTSPLNDAIVSNGNVFFGNGYLKTVPLEKSLNRQSFNSTPSAIAKTTNTFSRRYEFGYTPMGWVAPNREEPDLGWQSSLPKRRELPHRLLSNRSTYKTEMLRSSNQFTGNSQHFVSSPLDVKKTQSKPLLLDSLPKQSKLPGKMDSGSSGNSAVADITMKEAVDFLCNEDIEYQHRGASYIQHNTFMNDKAKEEVMKRNGIAPLVALLHSPNPTLRQTASAALRNLAFKNNDNKVEIQRCGGIASAVALLRETDSLETQKQLTGLLWNLSSANSLKTDLLKSTLAVLMERIILPYTASPERDTASGPDPESFFHATSCLRNLSSGNQSNRQTMRKCRGLVDSLVAYLEDCVDAGRTDDKCVENCACILHNLTFELESEAPALFNRITALAKPVGPVESQGDTGPISCFSSQSKGSDNKRYFDFPVVEDPNPSGAGWLIHSKTLQNYLSLLDSSHREETQEACCGTLQNLTAQDGIVSNVMSQTVVQKLNGLQVITPLLKSNKVTLQRNAVALIRNFSKNPNLQGILARKVLPELLGILSAGTKEGNESDDTLAMACQTANFLVAKEPETSKRLLNGGLINSLKELSQNRYFPKTSKSASVFLYQLWSDKDIQNLLKRQGMNKSSFINDITTAAHRSIQVID</sequence>
<evidence type="ECO:0000256" key="1">
    <source>
        <dbReference type="ARBA" id="ARBA00004282"/>
    </source>
</evidence>
<evidence type="ECO:0000256" key="4">
    <source>
        <dbReference type="ARBA" id="ARBA00022889"/>
    </source>
</evidence>